<dbReference type="UniPathway" id="UPA00354"/>
<comment type="similarity">
    <text evidence="10">Belongs to the deoxyhypusine hydroxylase family.</text>
</comment>
<dbReference type="EMBL" id="MLYV02000836">
    <property type="protein sequence ID" value="PSR76745.1"/>
    <property type="molecule type" value="Genomic_DNA"/>
</dbReference>
<evidence type="ECO:0000256" key="9">
    <source>
        <dbReference type="ARBA" id="ARBA00045876"/>
    </source>
</evidence>
<gene>
    <name evidence="10" type="primary">LIA1</name>
    <name evidence="12" type="ORF">PHLCEN_2v8230</name>
</gene>
<feature type="binding site" evidence="10">
    <location>
        <position position="86"/>
    </location>
    <ligand>
        <name>Fe cation</name>
        <dbReference type="ChEBI" id="CHEBI:24875"/>
        <label>1</label>
    </ligand>
</feature>
<dbReference type="GO" id="GO:0005737">
    <property type="term" value="C:cytoplasm"/>
    <property type="evidence" value="ECO:0007669"/>
    <property type="project" value="UniProtKB-SubCell"/>
</dbReference>
<evidence type="ECO:0000256" key="6">
    <source>
        <dbReference type="ARBA" id="ARBA00023004"/>
    </source>
</evidence>
<dbReference type="PANTHER" id="PTHR12697:SF5">
    <property type="entry name" value="DEOXYHYPUSINE HYDROXYLASE"/>
    <property type="match status" value="1"/>
</dbReference>
<comment type="function">
    <text evidence="9">Catalyzes the hydroxylation of the N(6)-(4-aminobutyl)-L-lysine intermediate produced by deoxyhypusine synthase/DHPS on a critical lysine of the eukaryotic translation initiation factor 5A/eIF-5A. This is the second step of the post-translational modification of that lysine into an unusual amino acid residue named hypusine. Hypusination is unique to mature eIF-5A factor and is essential for its function.</text>
</comment>
<dbReference type="InterPro" id="IPR004155">
    <property type="entry name" value="PBS_lyase_HEAT"/>
</dbReference>
<evidence type="ECO:0000256" key="4">
    <source>
        <dbReference type="ARBA" id="ARBA00022737"/>
    </source>
</evidence>
<dbReference type="SUPFAM" id="SSF48371">
    <property type="entry name" value="ARM repeat"/>
    <property type="match status" value="1"/>
</dbReference>
<evidence type="ECO:0000256" key="7">
    <source>
        <dbReference type="ARBA" id="ARBA00023033"/>
    </source>
</evidence>
<dbReference type="AlphaFoldDB" id="A0A2R6NU99"/>
<dbReference type="PROSITE" id="PS50077">
    <property type="entry name" value="HEAT_REPEAT"/>
    <property type="match status" value="1"/>
</dbReference>
<feature type="binding site" evidence="10">
    <location>
        <position position="256"/>
    </location>
    <ligand>
        <name>Fe cation</name>
        <dbReference type="ChEBI" id="CHEBI:24875"/>
        <label>2</label>
    </ligand>
</feature>
<keyword evidence="8 10" id="KW-0386">Hypusine biosynthesis</keyword>
<evidence type="ECO:0000256" key="5">
    <source>
        <dbReference type="ARBA" id="ARBA00023002"/>
    </source>
</evidence>
<dbReference type="EC" id="1.14.99.29" evidence="10"/>
<dbReference type="SMART" id="SM00567">
    <property type="entry name" value="EZ_HEAT"/>
    <property type="match status" value="6"/>
</dbReference>
<evidence type="ECO:0000256" key="1">
    <source>
        <dbReference type="ARBA" id="ARBA00000068"/>
    </source>
</evidence>
<organism evidence="12 13">
    <name type="scientific">Hermanssonia centrifuga</name>
    <dbReference type="NCBI Taxonomy" id="98765"/>
    <lineage>
        <taxon>Eukaryota</taxon>
        <taxon>Fungi</taxon>
        <taxon>Dikarya</taxon>
        <taxon>Basidiomycota</taxon>
        <taxon>Agaricomycotina</taxon>
        <taxon>Agaricomycetes</taxon>
        <taxon>Polyporales</taxon>
        <taxon>Meruliaceae</taxon>
        <taxon>Hermanssonia</taxon>
    </lineage>
</organism>
<reference evidence="12 13" key="1">
    <citation type="submission" date="2018-02" db="EMBL/GenBank/DDBJ databases">
        <title>Genome sequence of the basidiomycete white-rot fungus Phlebia centrifuga.</title>
        <authorList>
            <person name="Granchi Z."/>
            <person name="Peng M."/>
            <person name="de Vries R.P."/>
            <person name="Hilden K."/>
            <person name="Makela M.R."/>
            <person name="Grigoriev I."/>
            <person name="Riley R."/>
        </authorList>
    </citation>
    <scope>NUCLEOTIDE SEQUENCE [LARGE SCALE GENOMIC DNA]</scope>
    <source>
        <strain evidence="12 13">FBCC195</strain>
    </source>
</reference>
<comment type="subcellular location">
    <subcellularLocation>
        <location evidence="10">Cytoplasm</location>
    </subcellularLocation>
    <subcellularLocation>
        <location evidence="10">Nucleus</location>
    </subcellularLocation>
</comment>
<dbReference type="GO" id="GO:0019135">
    <property type="term" value="F:deoxyhypusine monooxygenase activity"/>
    <property type="evidence" value="ECO:0007669"/>
    <property type="project" value="UniProtKB-UniRule"/>
</dbReference>
<dbReference type="InterPro" id="IPR027517">
    <property type="entry name" value="Deoxyhypusine_hydroxylase"/>
</dbReference>
<dbReference type="PANTHER" id="PTHR12697">
    <property type="entry name" value="PBS LYASE HEAT-LIKE PROTEIN"/>
    <property type="match status" value="1"/>
</dbReference>
<feature type="binding site" evidence="10">
    <location>
        <position position="289"/>
    </location>
    <ligand>
        <name>Fe cation</name>
        <dbReference type="ChEBI" id="CHEBI:24875"/>
        <label>2</label>
    </ligand>
</feature>
<name>A0A2R6NU99_9APHY</name>
<evidence type="ECO:0000256" key="8">
    <source>
        <dbReference type="ARBA" id="ARBA00023256"/>
    </source>
</evidence>
<dbReference type="STRING" id="98765.A0A2R6NU99"/>
<comment type="pathway">
    <text evidence="2 10">Protein modification; eIF5A hypusination.</text>
</comment>
<dbReference type="FunFam" id="1.25.10.10:FF:000099">
    <property type="entry name" value="Deoxyhypusine hydroxylase"/>
    <property type="match status" value="1"/>
</dbReference>
<dbReference type="GO" id="GO:0046872">
    <property type="term" value="F:metal ion binding"/>
    <property type="evidence" value="ECO:0007669"/>
    <property type="project" value="UniProtKB-KW"/>
</dbReference>
<feature type="binding site" evidence="10">
    <location>
        <position position="290"/>
    </location>
    <ligand>
        <name>Fe cation</name>
        <dbReference type="ChEBI" id="CHEBI:24875"/>
        <label>2</label>
    </ligand>
</feature>
<evidence type="ECO:0000256" key="10">
    <source>
        <dbReference type="HAMAP-Rule" id="MF_03101"/>
    </source>
</evidence>
<dbReference type="InterPro" id="IPR011989">
    <property type="entry name" value="ARM-like"/>
</dbReference>
<keyword evidence="10" id="KW-0539">Nucleus</keyword>
<dbReference type="Proteomes" id="UP000186601">
    <property type="component" value="Unassembled WGS sequence"/>
</dbReference>
<dbReference type="InterPro" id="IPR021133">
    <property type="entry name" value="HEAT_type_2"/>
</dbReference>
<evidence type="ECO:0000256" key="2">
    <source>
        <dbReference type="ARBA" id="ARBA00005041"/>
    </source>
</evidence>
<keyword evidence="10" id="KW-0963">Cytoplasm</keyword>
<comment type="catalytic activity">
    <reaction evidence="1 10">
        <text>[eIF5A protein]-deoxyhypusine + AH2 + O2 = [eIF5A protein]-hypusine + A + H2O</text>
        <dbReference type="Rhea" id="RHEA:14101"/>
        <dbReference type="Rhea" id="RHEA-COMP:10144"/>
        <dbReference type="Rhea" id="RHEA-COMP:12592"/>
        <dbReference type="ChEBI" id="CHEBI:13193"/>
        <dbReference type="ChEBI" id="CHEBI:15377"/>
        <dbReference type="ChEBI" id="CHEBI:15379"/>
        <dbReference type="ChEBI" id="CHEBI:17499"/>
        <dbReference type="ChEBI" id="CHEBI:82657"/>
        <dbReference type="ChEBI" id="CHEBI:91175"/>
        <dbReference type="EC" id="1.14.99.29"/>
    </reaction>
</comment>
<dbReference type="Gene3D" id="1.25.10.10">
    <property type="entry name" value="Leucine-rich Repeat Variant"/>
    <property type="match status" value="2"/>
</dbReference>
<evidence type="ECO:0000313" key="13">
    <source>
        <dbReference type="Proteomes" id="UP000186601"/>
    </source>
</evidence>
<keyword evidence="13" id="KW-1185">Reference proteome</keyword>
<dbReference type="OrthoDB" id="421002at2759"/>
<keyword evidence="4" id="KW-0677">Repeat</keyword>
<evidence type="ECO:0000313" key="12">
    <source>
        <dbReference type="EMBL" id="PSR76745.1"/>
    </source>
</evidence>
<feature type="binding site" evidence="10">
    <location>
        <position position="257"/>
    </location>
    <ligand>
        <name>Fe cation</name>
        <dbReference type="ChEBI" id="CHEBI:24875"/>
        <label>2</label>
    </ligand>
</feature>
<comment type="cofactor">
    <cofactor evidence="10">
        <name>Fe(2+)</name>
        <dbReference type="ChEBI" id="CHEBI:29033"/>
    </cofactor>
    <text evidence="10">Binds 2 Fe(2+) ions per subunit.</text>
</comment>
<comment type="function">
    <text evidence="10">Catalyzes the hydroxylation of the N(6)-(4-aminobutyl)-L-lysine intermediate to form hypusine, an essential post-translational modification only found in mature eIF-5A factor.</text>
</comment>
<keyword evidence="7 10" id="KW-0503">Monooxygenase</keyword>
<dbReference type="HAMAP" id="MF_03101">
    <property type="entry name" value="Deoxyhypusine_hydroxylase"/>
    <property type="match status" value="1"/>
</dbReference>
<keyword evidence="3 10" id="KW-0479">Metal-binding</keyword>
<comment type="caution">
    <text evidence="12">The sequence shown here is derived from an EMBL/GenBank/DDBJ whole genome shotgun (WGS) entry which is preliminary data.</text>
</comment>
<feature type="binding site" evidence="10">
    <location>
        <position position="119"/>
    </location>
    <ligand>
        <name>Fe cation</name>
        <dbReference type="ChEBI" id="CHEBI:24875"/>
        <label>1</label>
    </ligand>
</feature>
<protein>
    <recommendedName>
        <fullName evidence="10">Deoxyhypusine hydroxylase</fullName>
        <shortName evidence="10">DOHH</shortName>
        <ecNumber evidence="10">1.14.99.29</ecNumber>
    </recommendedName>
    <alternativeName>
        <fullName evidence="10">Deoxyhypusine dioxygenase</fullName>
    </alternativeName>
    <alternativeName>
        <fullName evidence="10">Deoxyhypusine monooxygenase</fullName>
    </alternativeName>
</protein>
<accession>A0A2R6NU99</accession>
<dbReference type="Pfam" id="PF13646">
    <property type="entry name" value="HEAT_2"/>
    <property type="match status" value="2"/>
</dbReference>
<feature type="binding site" evidence="10">
    <location>
        <position position="118"/>
    </location>
    <ligand>
        <name>Fe cation</name>
        <dbReference type="ChEBI" id="CHEBI:24875"/>
        <label>1</label>
    </ligand>
</feature>
<dbReference type="GO" id="GO:0005634">
    <property type="term" value="C:nucleus"/>
    <property type="evidence" value="ECO:0007669"/>
    <property type="project" value="UniProtKB-SubCell"/>
</dbReference>
<evidence type="ECO:0000256" key="11">
    <source>
        <dbReference type="PROSITE-ProRule" id="PRU00103"/>
    </source>
</evidence>
<keyword evidence="5 10" id="KW-0560">Oxidoreductase</keyword>
<dbReference type="InterPro" id="IPR016024">
    <property type="entry name" value="ARM-type_fold"/>
</dbReference>
<feature type="binding site" evidence="10">
    <location>
        <position position="85"/>
    </location>
    <ligand>
        <name>Fe cation</name>
        <dbReference type="ChEBI" id="CHEBI:24875"/>
        <label>1</label>
    </ligand>
</feature>
<feature type="repeat" description="HEAT" evidence="11">
    <location>
        <begin position="99"/>
        <end position="139"/>
    </location>
</feature>
<proteinExistence type="inferred from homology"/>
<sequence>MVAEAPHVSKETLASLEATLLNTSGKVPLDKRYRALFTIKALQNEHAVDIIAKGAPTDVLAPLRYLLSHVFKCQGFSDDSALLKHELAYVLGQMNMTSALPVLESVLKDKQEDPMVRHECAEAMGAIGSLSSVPVLQQYVDDPERVVRETCDIAIDRIQWAHSEEGQKHRAQSQEGDQLYTSVDPAPATSGLLSGKGAPADASESNIAKLKAQLLDTNISLFERYRAMFALRNIGTPAAVDALAAGFSDDSALFKHEIAFVFGQLLSPHSIPYLVEVLRDPKEADVVRHEAAEALGGIATPDVLPHLKEWLVREDSPKIVRESCQVALDMYEYENSNEFQYADGLDTTHTAVAV</sequence>
<evidence type="ECO:0000256" key="3">
    <source>
        <dbReference type="ARBA" id="ARBA00022723"/>
    </source>
</evidence>
<keyword evidence="6 10" id="KW-0408">Iron</keyword>